<dbReference type="Pfam" id="PF13751">
    <property type="entry name" value="DDE_Tnp_1_6"/>
    <property type="match status" value="1"/>
</dbReference>
<keyword evidence="3" id="KW-1185">Reference proteome</keyword>
<evidence type="ECO:0000313" key="3">
    <source>
        <dbReference type="Proteomes" id="UP001589709"/>
    </source>
</evidence>
<accession>A0ABV5N8K5</accession>
<proteinExistence type="predicted"/>
<organism evidence="2 3">
    <name type="scientific">Streptomyces cinereospinus</name>
    <dbReference type="NCBI Taxonomy" id="285561"/>
    <lineage>
        <taxon>Bacteria</taxon>
        <taxon>Bacillati</taxon>
        <taxon>Actinomycetota</taxon>
        <taxon>Actinomycetes</taxon>
        <taxon>Kitasatosporales</taxon>
        <taxon>Streptomycetaceae</taxon>
        <taxon>Streptomyces</taxon>
    </lineage>
</organism>
<gene>
    <name evidence="2" type="ORF">ACFF45_28880</name>
</gene>
<protein>
    <submittedName>
        <fullName evidence="2">Transposase</fullName>
    </submittedName>
</protein>
<dbReference type="RefSeq" id="WP_381349595.1">
    <property type="nucleotide sequence ID" value="NZ_JBHMCY010000073.1"/>
</dbReference>
<dbReference type="InterPro" id="IPR025668">
    <property type="entry name" value="Tnp_DDE_dom"/>
</dbReference>
<name>A0ABV5N8K5_9ACTN</name>
<dbReference type="EMBL" id="JBHMCY010000073">
    <property type="protein sequence ID" value="MFB9466609.1"/>
    <property type="molecule type" value="Genomic_DNA"/>
</dbReference>
<sequence length="130" mass="14834">MITFGVLACRSCPFQEQCTTCELGRRMLTLRPDEPQEALAQARAEQKTDTWKSRYALRAGIEGTINQALDITGIRHARYRGLSKIRLQHAFSAAAINPVRLDAHWADGPLDRPRSSNLERLRYRLTARRN</sequence>
<reference evidence="2 3" key="1">
    <citation type="submission" date="2024-09" db="EMBL/GenBank/DDBJ databases">
        <authorList>
            <person name="Sun Q."/>
            <person name="Mori K."/>
        </authorList>
    </citation>
    <scope>NUCLEOTIDE SEQUENCE [LARGE SCALE GENOMIC DNA]</scope>
    <source>
        <strain evidence="2 3">JCM 6917</strain>
    </source>
</reference>
<feature type="domain" description="Transposase DDE" evidence="1">
    <location>
        <begin position="6"/>
        <end position="100"/>
    </location>
</feature>
<evidence type="ECO:0000259" key="1">
    <source>
        <dbReference type="Pfam" id="PF13751"/>
    </source>
</evidence>
<evidence type="ECO:0000313" key="2">
    <source>
        <dbReference type="EMBL" id="MFB9466609.1"/>
    </source>
</evidence>
<comment type="caution">
    <text evidence="2">The sequence shown here is derived from an EMBL/GenBank/DDBJ whole genome shotgun (WGS) entry which is preliminary data.</text>
</comment>
<dbReference type="Proteomes" id="UP001589709">
    <property type="component" value="Unassembled WGS sequence"/>
</dbReference>